<reference evidence="3 4" key="1">
    <citation type="journal article" date="2023" name="Plant Dis.">
        <title>First Report of Diplodia intermedia Causing Canker and Dieback Diseases on Apple Trees in Canada.</title>
        <authorList>
            <person name="Ellouze W."/>
            <person name="Ilyukhin E."/>
            <person name="Sulman M."/>
            <person name="Ali S."/>
        </authorList>
    </citation>
    <scope>NUCLEOTIDE SEQUENCE [LARGE SCALE GENOMIC DNA]</scope>
    <source>
        <strain evidence="3 4">M45-28</strain>
    </source>
</reference>
<feature type="region of interest" description="Disordered" evidence="1">
    <location>
        <begin position="177"/>
        <end position="209"/>
    </location>
</feature>
<feature type="region of interest" description="Disordered" evidence="1">
    <location>
        <begin position="27"/>
        <end position="100"/>
    </location>
</feature>
<proteinExistence type="predicted"/>
<feature type="compositionally biased region" description="Basic and acidic residues" evidence="1">
    <location>
        <begin position="89"/>
        <end position="100"/>
    </location>
</feature>
<evidence type="ECO:0000313" key="3">
    <source>
        <dbReference type="EMBL" id="KAL1639605.1"/>
    </source>
</evidence>
<evidence type="ECO:0000259" key="2">
    <source>
        <dbReference type="Pfam" id="PF08550"/>
    </source>
</evidence>
<dbReference type="InterPro" id="IPR013860">
    <property type="entry name" value="AreA_GATA"/>
</dbReference>
<sequence length="425" mass="46810">MDELGLISGSHTSSRFSLDELRRSLFEEPFQPSVPPTPAPDDRDDGLGPPSPPQLFSIPEPERLATVACQPSIPPGPTKSQATRSPSATRDDLSLRSDPSRHIDYLSQDWQEDDISSSWRHITVNRKEYGQVSRLENASWRAWAKSRFQLATVSPETLNWFKERDITWLYGPLQKSTGFSTPGAPGPSGSHSTADDSSGRGHRRSILKKMDMLEVMTRRSTFSLSVLMQAAGAIPTQKSATTDDSDDTKPRKFGHLARSSSTTDLPGIIFPSALKNGSSTTTATSSSSSSFTKDDLLHPRPKEEKRHIRFNEVVEQRITLHRRDQAHHQHRKAIRSSLLAAAAAAPPHHEQRPSDDADDDADNDDGLEMKVATKRRKRRNTPQHAVSLEPGSGDGGSGGGVQKLETLRKLPDGALNSVGRGRERR</sequence>
<name>A0ABR3TJL8_9PEZI</name>
<feature type="region of interest" description="Disordered" evidence="1">
    <location>
        <begin position="340"/>
        <end position="425"/>
    </location>
</feature>
<feature type="compositionally biased region" description="Basic residues" evidence="1">
    <location>
        <begin position="372"/>
        <end position="381"/>
    </location>
</feature>
<dbReference type="PANTHER" id="PTHR28051:SF1">
    <property type="entry name" value="PROTEIN MTL1-RELATED"/>
    <property type="match status" value="1"/>
</dbReference>
<feature type="compositionally biased region" description="Acidic residues" evidence="1">
    <location>
        <begin position="356"/>
        <end position="366"/>
    </location>
</feature>
<keyword evidence="4" id="KW-1185">Reference proteome</keyword>
<dbReference type="InterPro" id="IPR052292">
    <property type="entry name" value="Glucose_repression_reg"/>
</dbReference>
<gene>
    <name evidence="3" type="primary">REG1_2</name>
    <name evidence="3" type="ORF">SLS58_007805</name>
</gene>
<feature type="compositionally biased region" description="Low complexity" evidence="1">
    <location>
        <begin position="278"/>
        <end position="291"/>
    </location>
</feature>
<feature type="compositionally biased region" description="Basic and acidic residues" evidence="1">
    <location>
        <begin position="292"/>
        <end position="306"/>
    </location>
</feature>
<organism evidence="3 4">
    <name type="scientific">Diplodia intermedia</name>
    <dbReference type="NCBI Taxonomy" id="856260"/>
    <lineage>
        <taxon>Eukaryota</taxon>
        <taxon>Fungi</taxon>
        <taxon>Dikarya</taxon>
        <taxon>Ascomycota</taxon>
        <taxon>Pezizomycotina</taxon>
        <taxon>Dothideomycetes</taxon>
        <taxon>Dothideomycetes incertae sedis</taxon>
        <taxon>Botryosphaeriales</taxon>
        <taxon>Botryosphaeriaceae</taxon>
        <taxon>Diplodia</taxon>
    </lineage>
</organism>
<feature type="domain" description="Nitrogen regulatory protein areA GATA-like" evidence="2">
    <location>
        <begin position="118"/>
        <end position="145"/>
    </location>
</feature>
<evidence type="ECO:0000313" key="4">
    <source>
        <dbReference type="Proteomes" id="UP001521184"/>
    </source>
</evidence>
<feature type="compositionally biased region" description="Gly residues" evidence="1">
    <location>
        <begin position="392"/>
        <end position="401"/>
    </location>
</feature>
<dbReference type="Proteomes" id="UP001521184">
    <property type="component" value="Unassembled WGS sequence"/>
</dbReference>
<dbReference type="PANTHER" id="PTHR28051">
    <property type="entry name" value="PROTEIN MTL1-RELATED"/>
    <property type="match status" value="1"/>
</dbReference>
<evidence type="ECO:0000256" key="1">
    <source>
        <dbReference type="SAM" id="MobiDB-lite"/>
    </source>
</evidence>
<accession>A0ABR3TJL8</accession>
<feature type="compositionally biased region" description="Polar residues" evidence="1">
    <location>
        <begin position="78"/>
        <end position="88"/>
    </location>
</feature>
<feature type="region of interest" description="Disordered" evidence="1">
    <location>
        <begin position="235"/>
        <end position="306"/>
    </location>
</feature>
<dbReference type="EMBL" id="JAKEKT020000061">
    <property type="protein sequence ID" value="KAL1639605.1"/>
    <property type="molecule type" value="Genomic_DNA"/>
</dbReference>
<protein>
    <submittedName>
        <fullName evidence="3">Protein phosphatase regulator</fullName>
    </submittedName>
</protein>
<dbReference type="Pfam" id="PF08550">
    <property type="entry name" value="GATA_AreA"/>
    <property type="match status" value="1"/>
</dbReference>
<comment type="caution">
    <text evidence="3">The sequence shown here is derived from an EMBL/GenBank/DDBJ whole genome shotgun (WGS) entry which is preliminary data.</text>
</comment>